<accession>A0A5P9CIP5</accession>
<protein>
    <submittedName>
        <fullName evidence="1">Uncharacterized protein</fullName>
    </submittedName>
</protein>
<proteinExistence type="predicted"/>
<reference evidence="1 2" key="1">
    <citation type="submission" date="2019-10" db="EMBL/GenBank/DDBJ databases">
        <title>Complete genome sequence of Vibrio sp. strain THAF100, isolated from non-filtered water from the water column of tank 6 of a marine aquarium containing stony-coral fragments. Water maintained at 26 degree C.</title>
        <authorList>
            <person name="Ruckert C."/>
            <person name="Franco A."/>
            <person name="Kalinowski J."/>
            <person name="Glaeser S."/>
        </authorList>
    </citation>
    <scope>NUCLEOTIDE SEQUENCE [LARGE SCALE GENOMIC DNA]</scope>
    <source>
        <strain evidence="1 2">THAF100</strain>
    </source>
</reference>
<sequence length="64" mass="6737">MLPDGTKFSPMTLPEYLPPAAEPDLLVQAMSGFDASYNEIANSPLSSINTAESLLVSAPQRAVA</sequence>
<dbReference type="OrthoDB" id="1676884at2"/>
<gene>
    <name evidence="1" type="ORF">FIV01_05030</name>
</gene>
<dbReference type="RefSeq" id="WP_152430012.1">
    <property type="nucleotide sequence ID" value="NZ_CBCSDK010000023.1"/>
</dbReference>
<evidence type="ECO:0000313" key="2">
    <source>
        <dbReference type="Proteomes" id="UP000326936"/>
    </source>
</evidence>
<dbReference type="EMBL" id="CP045350">
    <property type="protein sequence ID" value="QFT25783.1"/>
    <property type="molecule type" value="Genomic_DNA"/>
</dbReference>
<organism evidence="1 2">
    <name type="scientific">Vibrio aquimaris</name>
    <dbReference type="NCBI Taxonomy" id="2587862"/>
    <lineage>
        <taxon>Bacteria</taxon>
        <taxon>Pseudomonadati</taxon>
        <taxon>Pseudomonadota</taxon>
        <taxon>Gammaproteobacteria</taxon>
        <taxon>Vibrionales</taxon>
        <taxon>Vibrionaceae</taxon>
        <taxon>Vibrio</taxon>
    </lineage>
</organism>
<evidence type="ECO:0000313" key="1">
    <source>
        <dbReference type="EMBL" id="QFT25783.1"/>
    </source>
</evidence>
<name>A0A5P9CIP5_9VIBR</name>
<dbReference type="AlphaFoldDB" id="A0A5P9CIP5"/>
<keyword evidence="2" id="KW-1185">Reference proteome</keyword>
<dbReference type="Proteomes" id="UP000326936">
    <property type="component" value="Chromosome"/>
</dbReference>
<dbReference type="KEGG" id="vaq:FIV01_05030"/>